<dbReference type="Proteomes" id="UP001187192">
    <property type="component" value="Unassembled WGS sequence"/>
</dbReference>
<dbReference type="EMBL" id="BTGU01001053">
    <property type="protein sequence ID" value="GMN70176.1"/>
    <property type="molecule type" value="Genomic_DNA"/>
</dbReference>
<dbReference type="AlphaFoldDB" id="A0AA88JFN0"/>
<evidence type="ECO:0000313" key="1">
    <source>
        <dbReference type="EMBL" id="GMN70176.1"/>
    </source>
</evidence>
<name>A0AA88JFN0_FICCA</name>
<organism evidence="1 2">
    <name type="scientific">Ficus carica</name>
    <name type="common">Common fig</name>
    <dbReference type="NCBI Taxonomy" id="3494"/>
    <lineage>
        <taxon>Eukaryota</taxon>
        <taxon>Viridiplantae</taxon>
        <taxon>Streptophyta</taxon>
        <taxon>Embryophyta</taxon>
        <taxon>Tracheophyta</taxon>
        <taxon>Spermatophyta</taxon>
        <taxon>Magnoliopsida</taxon>
        <taxon>eudicotyledons</taxon>
        <taxon>Gunneridae</taxon>
        <taxon>Pentapetalae</taxon>
        <taxon>rosids</taxon>
        <taxon>fabids</taxon>
        <taxon>Rosales</taxon>
        <taxon>Moraceae</taxon>
        <taxon>Ficeae</taxon>
        <taxon>Ficus</taxon>
    </lineage>
</organism>
<sequence>MQGGSWAEFHALLTVRYGPLPNEDANVPGRDPDIYNDMYLERYLSYVADWRAYPN</sequence>
<gene>
    <name evidence="1" type="ORF">TIFTF001_039221</name>
</gene>
<keyword evidence="2" id="KW-1185">Reference proteome</keyword>
<accession>A0AA88JFN0</accession>
<reference evidence="1" key="1">
    <citation type="submission" date="2023-07" db="EMBL/GenBank/DDBJ databases">
        <title>draft genome sequence of fig (Ficus carica).</title>
        <authorList>
            <person name="Takahashi T."/>
            <person name="Nishimura K."/>
        </authorList>
    </citation>
    <scope>NUCLEOTIDE SEQUENCE</scope>
</reference>
<protein>
    <submittedName>
        <fullName evidence="1">Uncharacterized protein</fullName>
    </submittedName>
</protein>
<comment type="caution">
    <text evidence="1">The sequence shown here is derived from an EMBL/GenBank/DDBJ whole genome shotgun (WGS) entry which is preliminary data.</text>
</comment>
<evidence type="ECO:0000313" key="2">
    <source>
        <dbReference type="Proteomes" id="UP001187192"/>
    </source>
</evidence>
<proteinExistence type="predicted"/>